<name>A0A0A8Z3P3_ARUDO</name>
<sequence length="39" mass="4228">MMHVRRHGKVLSCHCLDGRASNSNTVVDLIPEGGLVVPE</sequence>
<reference evidence="1" key="1">
    <citation type="submission" date="2014-09" db="EMBL/GenBank/DDBJ databases">
        <authorList>
            <person name="Magalhaes I.L.F."/>
            <person name="Oliveira U."/>
            <person name="Santos F.R."/>
            <person name="Vidigal T.H.D.A."/>
            <person name="Brescovit A.D."/>
            <person name="Santos A.J."/>
        </authorList>
    </citation>
    <scope>NUCLEOTIDE SEQUENCE</scope>
    <source>
        <tissue evidence="1">Shoot tissue taken approximately 20 cm above the soil surface</tissue>
    </source>
</reference>
<protein>
    <submittedName>
        <fullName evidence="1">Uncharacterized protein</fullName>
    </submittedName>
</protein>
<accession>A0A0A8Z3P3</accession>
<reference evidence="1" key="2">
    <citation type="journal article" date="2015" name="Data Brief">
        <title>Shoot transcriptome of the giant reed, Arundo donax.</title>
        <authorList>
            <person name="Barrero R.A."/>
            <person name="Guerrero F.D."/>
            <person name="Moolhuijzen P."/>
            <person name="Goolsby J.A."/>
            <person name="Tidwell J."/>
            <person name="Bellgard S.E."/>
            <person name="Bellgard M.I."/>
        </authorList>
    </citation>
    <scope>NUCLEOTIDE SEQUENCE</scope>
    <source>
        <tissue evidence="1">Shoot tissue taken approximately 20 cm above the soil surface</tissue>
    </source>
</reference>
<dbReference type="AlphaFoldDB" id="A0A0A8Z3P3"/>
<evidence type="ECO:0000313" key="1">
    <source>
        <dbReference type="EMBL" id="JAD31375.1"/>
    </source>
</evidence>
<proteinExistence type="predicted"/>
<organism evidence="1">
    <name type="scientific">Arundo donax</name>
    <name type="common">Giant reed</name>
    <name type="synonym">Donax arundinaceus</name>
    <dbReference type="NCBI Taxonomy" id="35708"/>
    <lineage>
        <taxon>Eukaryota</taxon>
        <taxon>Viridiplantae</taxon>
        <taxon>Streptophyta</taxon>
        <taxon>Embryophyta</taxon>
        <taxon>Tracheophyta</taxon>
        <taxon>Spermatophyta</taxon>
        <taxon>Magnoliopsida</taxon>
        <taxon>Liliopsida</taxon>
        <taxon>Poales</taxon>
        <taxon>Poaceae</taxon>
        <taxon>PACMAD clade</taxon>
        <taxon>Arundinoideae</taxon>
        <taxon>Arundineae</taxon>
        <taxon>Arundo</taxon>
    </lineage>
</organism>
<dbReference type="EMBL" id="GBRH01266520">
    <property type="protein sequence ID" value="JAD31375.1"/>
    <property type="molecule type" value="Transcribed_RNA"/>
</dbReference>